<accession>A0A2S2PYD7</accession>
<sequence>MYLHRLYRNGLSRRDDGSLSKTKIENKNRTHKCLRRAYTCIAVDYYVSHVFWSYGPRSGTVTAARSANGNERVPKRAPTVRDRTYTVNARFGKYNNCFTRCTHNVCVCVISSKRYYGLS</sequence>
<gene>
    <name evidence="1" type="ORF">g.159004</name>
</gene>
<organism evidence="1">
    <name type="scientific">Sipha flava</name>
    <name type="common">yellow sugarcane aphid</name>
    <dbReference type="NCBI Taxonomy" id="143950"/>
    <lineage>
        <taxon>Eukaryota</taxon>
        <taxon>Metazoa</taxon>
        <taxon>Ecdysozoa</taxon>
        <taxon>Arthropoda</taxon>
        <taxon>Hexapoda</taxon>
        <taxon>Insecta</taxon>
        <taxon>Pterygota</taxon>
        <taxon>Neoptera</taxon>
        <taxon>Paraneoptera</taxon>
        <taxon>Hemiptera</taxon>
        <taxon>Sternorrhyncha</taxon>
        <taxon>Aphidomorpha</taxon>
        <taxon>Aphidoidea</taxon>
        <taxon>Aphididae</taxon>
        <taxon>Sipha</taxon>
    </lineage>
</organism>
<reference evidence="1" key="1">
    <citation type="submission" date="2018-04" db="EMBL/GenBank/DDBJ databases">
        <title>Transcriptome assembly of Sipha flava.</title>
        <authorList>
            <person name="Scully E.D."/>
            <person name="Geib S.M."/>
            <person name="Palmer N.A."/>
            <person name="Koch K."/>
            <person name="Bradshaw J."/>
            <person name="Heng-Moss T."/>
            <person name="Sarath G."/>
        </authorList>
    </citation>
    <scope>NUCLEOTIDE SEQUENCE</scope>
</reference>
<dbReference type="AlphaFoldDB" id="A0A2S2PYD7"/>
<evidence type="ECO:0000313" key="1">
    <source>
        <dbReference type="EMBL" id="MBY70461.1"/>
    </source>
</evidence>
<dbReference type="EMBL" id="GGMS01001258">
    <property type="protein sequence ID" value="MBY70461.1"/>
    <property type="molecule type" value="Transcribed_RNA"/>
</dbReference>
<proteinExistence type="predicted"/>
<protein>
    <submittedName>
        <fullName evidence="1">Uncharacterized protein</fullName>
    </submittedName>
</protein>
<name>A0A2S2PYD7_9HEMI</name>